<keyword evidence="1" id="KW-0503">Monooxygenase</keyword>
<proteinExistence type="predicted"/>
<dbReference type="GO" id="GO:0004497">
    <property type="term" value="F:monooxygenase activity"/>
    <property type="evidence" value="ECO:0007669"/>
    <property type="project" value="UniProtKB-KW"/>
</dbReference>
<dbReference type="SUPFAM" id="SSF54909">
    <property type="entry name" value="Dimeric alpha+beta barrel"/>
    <property type="match status" value="1"/>
</dbReference>
<protein>
    <submittedName>
        <fullName evidence="1">Antibiotic biosynthesis monooxygenase</fullName>
    </submittedName>
</protein>
<dbReference type="Proteomes" id="UP000481583">
    <property type="component" value="Unassembled WGS sequence"/>
</dbReference>
<comment type="caution">
    <text evidence="1">The sequence shown here is derived from an EMBL/GenBank/DDBJ whole genome shotgun (WGS) entry which is preliminary data.</text>
</comment>
<evidence type="ECO:0000313" key="1">
    <source>
        <dbReference type="EMBL" id="NGN64923.1"/>
    </source>
</evidence>
<accession>A0A6G4TYM4</accession>
<keyword evidence="1" id="KW-0560">Oxidoreductase</keyword>
<dbReference type="EMBL" id="JAAKZV010000047">
    <property type="protein sequence ID" value="NGN64923.1"/>
    <property type="molecule type" value="Genomic_DNA"/>
</dbReference>
<organism evidence="1 2">
    <name type="scientific">Streptomyces coryli</name>
    <dbReference type="NCBI Taxonomy" id="1128680"/>
    <lineage>
        <taxon>Bacteria</taxon>
        <taxon>Bacillati</taxon>
        <taxon>Actinomycetota</taxon>
        <taxon>Actinomycetes</taxon>
        <taxon>Kitasatosporales</taxon>
        <taxon>Streptomycetaceae</taxon>
        <taxon>Streptomyces</taxon>
    </lineage>
</organism>
<reference evidence="1 2" key="1">
    <citation type="submission" date="2020-02" db="EMBL/GenBank/DDBJ databases">
        <title>Whole-genome analyses of novel actinobacteria.</title>
        <authorList>
            <person name="Sahin N."/>
        </authorList>
    </citation>
    <scope>NUCLEOTIDE SEQUENCE [LARGE SCALE GENOMIC DNA]</scope>
    <source>
        <strain evidence="1 2">A7024</strain>
    </source>
</reference>
<evidence type="ECO:0000313" key="2">
    <source>
        <dbReference type="Proteomes" id="UP000481583"/>
    </source>
</evidence>
<dbReference type="RefSeq" id="WP_165236883.1">
    <property type="nucleotide sequence ID" value="NZ_JAAKZV010000047.1"/>
</dbReference>
<dbReference type="InterPro" id="IPR011008">
    <property type="entry name" value="Dimeric_a/b-barrel"/>
</dbReference>
<keyword evidence="2" id="KW-1185">Reference proteome</keyword>
<name>A0A6G4TYM4_9ACTN</name>
<sequence>MICRQWRGWTTKDNADAYEHIVRGQVIPGIEAMRIPGFLSIDLARRERDSEDDVEFMTLMWFDALASVKAFMGEDYETAHVPAAAQAVLTHFDKQSAHYEVLDRRDQPRL</sequence>
<gene>
    <name evidence="1" type="ORF">G5C51_13575</name>
</gene>
<dbReference type="AlphaFoldDB" id="A0A6G4TYM4"/>